<dbReference type="Proteomes" id="UP000199163">
    <property type="component" value="Unassembled WGS sequence"/>
</dbReference>
<dbReference type="GO" id="GO:0052689">
    <property type="term" value="F:carboxylic ester hydrolase activity"/>
    <property type="evidence" value="ECO:0007669"/>
    <property type="project" value="UniProtKB-KW"/>
</dbReference>
<feature type="chain" id="PRO_5011455531" evidence="8">
    <location>
        <begin position="28"/>
        <end position="531"/>
    </location>
</feature>
<dbReference type="RefSeq" id="WP_091276344.1">
    <property type="nucleotide sequence ID" value="NZ_FNDK01000031.1"/>
</dbReference>
<evidence type="ECO:0000256" key="2">
    <source>
        <dbReference type="ARBA" id="ARBA00022487"/>
    </source>
</evidence>
<protein>
    <submittedName>
        <fullName evidence="9">Feruloyl esterase</fullName>
    </submittedName>
</protein>
<keyword evidence="2" id="KW-0719">Serine esterase</keyword>
<dbReference type="InterPro" id="IPR011118">
    <property type="entry name" value="Tannase/feruloyl_esterase"/>
</dbReference>
<dbReference type="GO" id="GO:0046872">
    <property type="term" value="F:metal ion binding"/>
    <property type="evidence" value="ECO:0007669"/>
    <property type="project" value="UniProtKB-KW"/>
</dbReference>
<evidence type="ECO:0000256" key="7">
    <source>
        <dbReference type="ARBA" id="ARBA00023157"/>
    </source>
</evidence>
<evidence type="ECO:0000313" key="10">
    <source>
        <dbReference type="Proteomes" id="UP000199163"/>
    </source>
</evidence>
<comment type="similarity">
    <text evidence="1">Belongs to the tannase family.</text>
</comment>
<evidence type="ECO:0000256" key="4">
    <source>
        <dbReference type="ARBA" id="ARBA00022729"/>
    </source>
</evidence>
<feature type="signal peptide" evidence="8">
    <location>
        <begin position="1"/>
        <end position="27"/>
    </location>
</feature>
<evidence type="ECO:0000256" key="3">
    <source>
        <dbReference type="ARBA" id="ARBA00022723"/>
    </source>
</evidence>
<keyword evidence="5" id="KW-0378">Hydrolase</keyword>
<evidence type="ECO:0000256" key="5">
    <source>
        <dbReference type="ARBA" id="ARBA00022801"/>
    </source>
</evidence>
<dbReference type="PANTHER" id="PTHR33938">
    <property type="entry name" value="FERULOYL ESTERASE B-RELATED"/>
    <property type="match status" value="1"/>
</dbReference>
<name>A0A1G8JCI2_9BACI</name>
<evidence type="ECO:0000256" key="1">
    <source>
        <dbReference type="ARBA" id="ARBA00006249"/>
    </source>
</evidence>
<dbReference type="EMBL" id="FNDK01000031">
    <property type="protein sequence ID" value="SDI28340.1"/>
    <property type="molecule type" value="Genomic_DNA"/>
</dbReference>
<dbReference type="Gene3D" id="3.40.50.1820">
    <property type="entry name" value="alpha/beta hydrolase"/>
    <property type="match status" value="2"/>
</dbReference>
<dbReference type="OrthoDB" id="176867at2"/>
<keyword evidence="3" id="KW-0479">Metal-binding</keyword>
<keyword evidence="10" id="KW-1185">Reference proteome</keyword>
<sequence length="531" mass="58374">MDKSMSKTFLLIVLLVLSTVVSSHSFAKETKDIPVDGGKEKCEDFVGMSISKSVIGLRTSGAEITSADFISDTSSDEYCQVNGAIHPVDSTAPDINFQVNLPMSWNQKVLQMGGGGFNGVLVTGLDNNRYDPEGSPTPLEKGYVTFGSDSGHQSTDDWDGSFAANEESLENFAGDQLKKTYDTAIEIIEKYYQEEPSRVYFSGGSEGGREGLVAIQRWPQDYDGAVVLYPVYNWIAKAIQDNRNTQALYQNGGEGWISPDDNEIIYNTVMNVCDTLDGAQDGIISNTEACSGKTEQIFTKLKDAGITDAQIDVIKVFNSPLEFDFKLDNQFDSIAGYSQLAGANLGRQFGATPTPSSYKEFGAMGQFSDQVLRYKVTKDQNFDSLTFDLNNWKKEIKDASKLLEASDPNLSAFKALGGKVILVHGTADEVVTPYGTIEYYEKLQDRFGGKLHDFMKFYMVPGYGHGGGTFTMTADLLGELDEWVVEGDEPTNLVAKDRNHDRTRPLCEYPAWPKHNGTGNINDASSFTCVQ</sequence>
<gene>
    <name evidence="9" type="ORF">SAMN05192534_1318</name>
</gene>
<dbReference type="PANTHER" id="PTHR33938:SF15">
    <property type="entry name" value="FERULOYL ESTERASE B-RELATED"/>
    <property type="match status" value="1"/>
</dbReference>
<evidence type="ECO:0000256" key="8">
    <source>
        <dbReference type="SAM" id="SignalP"/>
    </source>
</evidence>
<reference evidence="9 10" key="1">
    <citation type="submission" date="2016-10" db="EMBL/GenBank/DDBJ databases">
        <authorList>
            <person name="de Groot N.N."/>
        </authorList>
    </citation>
    <scope>NUCLEOTIDE SEQUENCE [LARGE SCALE GENOMIC DNA]</scope>
    <source>
        <strain evidence="9 10">DSM 21632</strain>
    </source>
</reference>
<dbReference type="SUPFAM" id="SSF53474">
    <property type="entry name" value="alpha/beta-Hydrolases"/>
    <property type="match status" value="1"/>
</dbReference>
<keyword evidence="7" id="KW-1015">Disulfide bond</keyword>
<keyword evidence="4 8" id="KW-0732">Signal</keyword>
<keyword evidence="6" id="KW-0106">Calcium</keyword>
<dbReference type="AlphaFoldDB" id="A0A1G8JCI2"/>
<proteinExistence type="inferred from homology"/>
<accession>A0A1G8JCI2</accession>
<evidence type="ECO:0000313" key="9">
    <source>
        <dbReference type="EMBL" id="SDI28340.1"/>
    </source>
</evidence>
<dbReference type="InterPro" id="IPR029058">
    <property type="entry name" value="AB_hydrolase_fold"/>
</dbReference>
<organism evidence="9 10">
    <name type="scientific">Alteribacillus persepolensis</name>
    <dbReference type="NCBI Taxonomy" id="568899"/>
    <lineage>
        <taxon>Bacteria</taxon>
        <taxon>Bacillati</taxon>
        <taxon>Bacillota</taxon>
        <taxon>Bacilli</taxon>
        <taxon>Bacillales</taxon>
        <taxon>Bacillaceae</taxon>
        <taxon>Alteribacillus</taxon>
    </lineage>
</organism>
<dbReference type="Pfam" id="PF07519">
    <property type="entry name" value="Tannase"/>
    <property type="match status" value="1"/>
</dbReference>
<dbReference type="STRING" id="568899.SAMN05192534_1318"/>
<evidence type="ECO:0000256" key="6">
    <source>
        <dbReference type="ARBA" id="ARBA00022837"/>
    </source>
</evidence>